<organism evidence="3 4">
    <name type="scientific">Sphingomonas glacialis</name>
    <dbReference type="NCBI Taxonomy" id="658225"/>
    <lineage>
        <taxon>Bacteria</taxon>
        <taxon>Pseudomonadati</taxon>
        <taxon>Pseudomonadota</taxon>
        <taxon>Alphaproteobacteria</taxon>
        <taxon>Sphingomonadales</taxon>
        <taxon>Sphingomonadaceae</taxon>
        <taxon>Sphingomonas</taxon>
    </lineage>
</organism>
<gene>
    <name evidence="3" type="ORF">GCM10008023_23190</name>
</gene>
<dbReference type="Proteomes" id="UP000652430">
    <property type="component" value="Unassembled WGS sequence"/>
</dbReference>
<keyword evidence="2" id="KW-0472">Membrane</keyword>
<reference evidence="4" key="1">
    <citation type="journal article" date="2019" name="Int. J. Syst. Evol. Microbiol.">
        <title>The Global Catalogue of Microorganisms (GCM) 10K type strain sequencing project: providing services to taxonomists for standard genome sequencing and annotation.</title>
        <authorList>
            <consortium name="The Broad Institute Genomics Platform"/>
            <consortium name="The Broad Institute Genome Sequencing Center for Infectious Disease"/>
            <person name="Wu L."/>
            <person name="Ma J."/>
        </authorList>
    </citation>
    <scope>NUCLEOTIDE SEQUENCE [LARGE SCALE GENOMIC DNA]</scope>
    <source>
        <strain evidence="4">CGMCC 1.8957</strain>
    </source>
</reference>
<proteinExistence type="predicted"/>
<protein>
    <submittedName>
        <fullName evidence="3">Uncharacterized protein</fullName>
    </submittedName>
</protein>
<evidence type="ECO:0000256" key="1">
    <source>
        <dbReference type="SAM" id="MobiDB-lite"/>
    </source>
</evidence>
<sequence length="65" mass="7323">MRMPNSYFALLDMAIVGVPTILFVVWQLVSINREIARDKAKKAVPPDASPERPGHPVGEHRLDDR</sequence>
<feature type="transmembrane region" description="Helical" evidence="2">
    <location>
        <begin position="6"/>
        <end position="29"/>
    </location>
</feature>
<keyword evidence="4" id="KW-1185">Reference proteome</keyword>
<evidence type="ECO:0000313" key="4">
    <source>
        <dbReference type="Proteomes" id="UP000652430"/>
    </source>
</evidence>
<feature type="compositionally biased region" description="Basic and acidic residues" evidence="1">
    <location>
        <begin position="49"/>
        <end position="65"/>
    </location>
</feature>
<feature type="region of interest" description="Disordered" evidence="1">
    <location>
        <begin position="39"/>
        <end position="65"/>
    </location>
</feature>
<accession>A0ABQ3LLX1</accession>
<evidence type="ECO:0000256" key="2">
    <source>
        <dbReference type="SAM" id="Phobius"/>
    </source>
</evidence>
<name>A0ABQ3LLX1_9SPHN</name>
<comment type="caution">
    <text evidence="3">The sequence shown here is derived from an EMBL/GenBank/DDBJ whole genome shotgun (WGS) entry which is preliminary data.</text>
</comment>
<evidence type="ECO:0000313" key="3">
    <source>
        <dbReference type="EMBL" id="GHH17979.1"/>
    </source>
</evidence>
<keyword evidence="2" id="KW-0812">Transmembrane</keyword>
<keyword evidence="2" id="KW-1133">Transmembrane helix</keyword>
<dbReference type="EMBL" id="BNAQ01000003">
    <property type="protein sequence ID" value="GHH17979.1"/>
    <property type="molecule type" value="Genomic_DNA"/>
</dbReference>